<dbReference type="EMBL" id="JAMTCK010000004">
    <property type="protein sequence ID" value="MCP2165248.1"/>
    <property type="molecule type" value="Genomic_DNA"/>
</dbReference>
<accession>A0AAE3KKB4</accession>
<feature type="transmembrane region" description="Helical" evidence="9">
    <location>
        <begin position="72"/>
        <end position="90"/>
    </location>
</feature>
<evidence type="ECO:0000256" key="6">
    <source>
        <dbReference type="ARBA" id="ARBA00022777"/>
    </source>
</evidence>
<evidence type="ECO:0000259" key="10">
    <source>
        <dbReference type="Pfam" id="PF02518"/>
    </source>
</evidence>
<evidence type="ECO:0000256" key="4">
    <source>
        <dbReference type="ARBA" id="ARBA00022679"/>
    </source>
</evidence>
<dbReference type="PANTHER" id="PTHR24421:SF10">
    <property type="entry name" value="NITRATE_NITRITE SENSOR PROTEIN NARQ"/>
    <property type="match status" value="1"/>
</dbReference>
<dbReference type="InterPro" id="IPR036890">
    <property type="entry name" value="HATPase_C_sf"/>
</dbReference>
<keyword evidence="9" id="KW-1133">Transmembrane helix</keyword>
<dbReference type="CDD" id="cd16917">
    <property type="entry name" value="HATPase_UhpB-NarQ-NarX-like"/>
    <property type="match status" value="1"/>
</dbReference>
<evidence type="ECO:0000313" key="13">
    <source>
        <dbReference type="Proteomes" id="UP001206128"/>
    </source>
</evidence>
<evidence type="ECO:0000256" key="3">
    <source>
        <dbReference type="ARBA" id="ARBA00022553"/>
    </source>
</evidence>
<feature type="transmembrane region" description="Helical" evidence="9">
    <location>
        <begin position="139"/>
        <end position="159"/>
    </location>
</feature>
<evidence type="ECO:0000256" key="7">
    <source>
        <dbReference type="ARBA" id="ARBA00022840"/>
    </source>
</evidence>
<evidence type="ECO:0000313" key="12">
    <source>
        <dbReference type="EMBL" id="MCP2165248.1"/>
    </source>
</evidence>
<sequence>MRNTEDQPAGPRRGQRALARQSLVVAVACAATDAGLCLPPADLADWRCWLLLGLVIVADLALALPPRWAREVAVGHGLLVALAPVLLDGLPGPQMINNAGLLVSGYLAGSWLRTWPALTALAGLVLGFAVNAVGDQDFARGWVVLLLMIVGNCLVPWLVGRFTMARRTYIVDLEQHAERLRRDEQVAVQRAVAEERSAIARDLHDVISHHVSTISMHAGAARLGLAEPASPVHRSLAAVEAASRAALADLRRLLDVLHGQDSGAGQRQPGLDNIDELLDGVRGAGLPVRLTVHGAAQPLPGSLDVAAYRVIQEALTNAVRHGDGDTVEIELTHRPGEVCVTVTNGVPVGAGGRGGAEGESSRRGLAGMRQRVALFGGRIGYGPQPDGRRWRVRVSFPVEQT</sequence>
<gene>
    <name evidence="12" type="ORF">LX83_002097</name>
</gene>
<dbReference type="Gene3D" id="3.30.565.10">
    <property type="entry name" value="Histidine kinase-like ATPase, C-terminal domain"/>
    <property type="match status" value="1"/>
</dbReference>
<dbReference type="SUPFAM" id="SSF55874">
    <property type="entry name" value="ATPase domain of HSP90 chaperone/DNA topoisomerase II/histidine kinase"/>
    <property type="match status" value="1"/>
</dbReference>
<keyword evidence="5" id="KW-0547">Nucleotide-binding</keyword>
<dbReference type="GO" id="GO:0005524">
    <property type="term" value="F:ATP binding"/>
    <property type="evidence" value="ECO:0007669"/>
    <property type="project" value="UniProtKB-KW"/>
</dbReference>
<evidence type="ECO:0000259" key="11">
    <source>
        <dbReference type="Pfam" id="PF07730"/>
    </source>
</evidence>
<keyword evidence="4" id="KW-0808">Transferase</keyword>
<dbReference type="AlphaFoldDB" id="A0AAE3KKB4"/>
<keyword evidence="9" id="KW-0812">Transmembrane</keyword>
<evidence type="ECO:0000256" key="5">
    <source>
        <dbReference type="ARBA" id="ARBA00022741"/>
    </source>
</evidence>
<feature type="domain" description="Signal transduction histidine kinase subgroup 3 dimerisation and phosphoacceptor" evidence="11">
    <location>
        <begin position="195"/>
        <end position="259"/>
    </location>
</feature>
<comment type="caution">
    <text evidence="12">The sequence shown here is derived from an EMBL/GenBank/DDBJ whole genome shotgun (WGS) entry which is preliminary data.</text>
</comment>
<dbReference type="InterPro" id="IPR011712">
    <property type="entry name" value="Sig_transdc_His_kin_sub3_dim/P"/>
</dbReference>
<evidence type="ECO:0000256" key="9">
    <source>
        <dbReference type="SAM" id="Phobius"/>
    </source>
</evidence>
<comment type="catalytic activity">
    <reaction evidence="1">
        <text>ATP + protein L-histidine = ADP + protein N-phospho-L-histidine.</text>
        <dbReference type="EC" id="2.7.13.3"/>
    </reaction>
</comment>
<dbReference type="PANTHER" id="PTHR24421">
    <property type="entry name" value="NITRATE/NITRITE SENSOR PROTEIN NARX-RELATED"/>
    <property type="match status" value="1"/>
</dbReference>
<dbReference type="Pfam" id="PF07730">
    <property type="entry name" value="HisKA_3"/>
    <property type="match status" value="1"/>
</dbReference>
<protein>
    <recommendedName>
        <fullName evidence="2">histidine kinase</fullName>
        <ecNumber evidence="2">2.7.13.3</ecNumber>
    </recommendedName>
</protein>
<feature type="domain" description="Histidine kinase/HSP90-like ATPase" evidence="10">
    <location>
        <begin position="306"/>
        <end position="399"/>
    </location>
</feature>
<feature type="transmembrane region" description="Helical" evidence="9">
    <location>
        <begin position="111"/>
        <end position="133"/>
    </location>
</feature>
<dbReference type="Pfam" id="PF02518">
    <property type="entry name" value="HATPase_c"/>
    <property type="match status" value="1"/>
</dbReference>
<evidence type="ECO:0000256" key="2">
    <source>
        <dbReference type="ARBA" id="ARBA00012438"/>
    </source>
</evidence>
<feature type="transmembrane region" description="Helical" evidence="9">
    <location>
        <begin position="48"/>
        <end position="66"/>
    </location>
</feature>
<keyword evidence="7" id="KW-0067">ATP-binding</keyword>
<keyword evidence="8" id="KW-0902">Two-component regulatory system</keyword>
<keyword evidence="6 12" id="KW-0418">Kinase</keyword>
<keyword evidence="9" id="KW-0472">Membrane</keyword>
<dbReference type="EC" id="2.7.13.3" evidence="2"/>
<evidence type="ECO:0000256" key="1">
    <source>
        <dbReference type="ARBA" id="ARBA00000085"/>
    </source>
</evidence>
<evidence type="ECO:0000256" key="8">
    <source>
        <dbReference type="ARBA" id="ARBA00023012"/>
    </source>
</evidence>
<keyword evidence="3" id="KW-0597">Phosphoprotein</keyword>
<dbReference type="RefSeq" id="WP_253769827.1">
    <property type="nucleotide sequence ID" value="NZ_JAMTCK010000004.1"/>
</dbReference>
<reference evidence="12" key="1">
    <citation type="submission" date="2022-06" db="EMBL/GenBank/DDBJ databases">
        <title>Genomic Encyclopedia of Archaeal and Bacterial Type Strains, Phase II (KMG-II): from individual species to whole genera.</title>
        <authorList>
            <person name="Goeker M."/>
        </authorList>
    </citation>
    <scope>NUCLEOTIDE SEQUENCE</scope>
    <source>
        <strain evidence="12">DSM 43935</strain>
    </source>
</reference>
<proteinExistence type="predicted"/>
<dbReference type="InterPro" id="IPR050482">
    <property type="entry name" value="Sensor_HK_TwoCompSys"/>
</dbReference>
<dbReference type="InterPro" id="IPR003594">
    <property type="entry name" value="HATPase_dom"/>
</dbReference>
<organism evidence="12 13">
    <name type="scientific">Goodfellowiella coeruleoviolacea</name>
    <dbReference type="NCBI Taxonomy" id="334858"/>
    <lineage>
        <taxon>Bacteria</taxon>
        <taxon>Bacillati</taxon>
        <taxon>Actinomycetota</taxon>
        <taxon>Actinomycetes</taxon>
        <taxon>Pseudonocardiales</taxon>
        <taxon>Pseudonocardiaceae</taxon>
        <taxon>Goodfellowiella</taxon>
    </lineage>
</organism>
<dbReference type="GO" id="GO:0046983">
    <property type="term" value="F:protein dimerization activity"/>
    <property type="evidence" value="ECO:0007669"/>
    <property type="project" value="InterPro"/>
</dbReference>
<dbReference type="GO" id="GO:0000155">
    <property type="term" value="F:phosphorelay sensor kinase activity"/>
    <property type="evidence" value="ECO:0007669"/>
    <property type="project" value="InterPro"/>
</dbReference>
<dbReference type="Proteomes" id="UP001206128">
    <property type="component" value="Unassembled WGS sequence"/>
</dbReference>
<keyword evidence="13" id="KW-1185">Reference proteome</keyword>
<dbReference type="Gene3D" id="1.20.5.1930">
    <property type="match status" value="1"/>
</dbReference>
<dbReference type="GO" id="GO:0016020">
    <property type="term" value="C:membrane"/>
    <property type="evidence" value="ECO:0007669"/>
    <property type="project" value="InterPro"/>
</dbReference>
<name>A0AAE3KKB4_9PSEU</name>